<keyword evidence="2" id="KW-1185">Reference proteome</keyword>
<protein>
    <submittedName>
        <fullName evidence="1">Uncharacterized protein</fullName>
    </submittedName>
</protein>
<evidence type="ECO:0000313" key="1">
    <source>
        <dbReference type="EMBL" id="STZ28164.1"/>
    </source>
</evidence>
<dbReference type="EMBL" id="UGQL01000001">
    <property type="protein sequence ID" value="STZ28164.1"/>
    <property type="molecule type" value="Genomic_DNA"/>
</dbReference>
<organism evidence="1 2">
    <name type="scientific">Myroides odoratus</name>
    <name type="common">Flavobacterium odoratum</name>
    <dbReference type="NCBI Taxonomy" id="256"/>
    <lineage>
        <taxon>Bacteria</taxon>
        <taxon>Pseudomonadati</taxon>
        <taxon>Bacteroidota</taxon>
        <taxon>Flavobacteriia</taxon>
        <taxon>Flavobacteriales</taxon>
        <taxon>Flavobacteriaceae</taxon>
        <taxon>Myroides</taxon>
    </lineage>
</organism>
<gene>
    <name evidence="1" type="ORF">NCTC11179_01705</name>
</gene>
<accession>A0A378RMG0</accession>
<evidence type="ECO:0000313" key="2">
    <source>
        <dbReference type="Proteomes" id="UP000255024"/>
    </source>
</evidence>
<dbReference type="Proteomes" id="UP000255024">
    <property type="component" value="Unassembled WGS sequence"/>
</dbReference>
<name>A0A378RMG0_MYROD</name>
<reference evidence="1 2" key="1">
    <citation type="submission" date="2018-06" db="EMBL/GenBank/DDBJ databases">
        <authorList>
            <consortium name="Pathogen Informatics"/>
            <person name="Doyle S."/>
        </authorList>
    </citation>
    <scope>NUCLEOTIDE SEQUENCE [LARGE SCALE GENOMIC DNA]</scope>
    <source>
        <strain evidence="1 2">NCTC11179</strain>
    </source>
</reference>
<sequence length="69" mass="8403">MENRLMFDYTKRILENVSFDSALFVKEFNKALLQMVPYDVDRLEQWVEKYVEDKPSLHQKLSQMEMQEV</sequence>
<proteinExistence type="predicted"/>
<dbReference type="AlphaFoldDB" id="A0A378RMG0"/>
<dbReference type="RefSeq" id="WP_115091040.1">
    <property type="nucleotide sequence ID" value="NZ_CP068107.1"/>
</dbReference>